<comment type="similarity">
    <text evidence="1 10">Belongs to the FliM family.</text>
</comment>
<evidence type="ECO:0000256" key="6">
    <source>
        <dbReference type="ARBA" id="ARBA00022779"/>
    </source>
</evidence>
<evidence type="ECO:0000256" key="1">
    <source>
        <dbReference type="ARBA" id="ARBA00011049"/>
    </source>
</evidence>
<evidence type="ECO:0000256" key="10">
    <source>
        <dbReference type="PIRNR" id="PIRNR002888"/>
    </source>
</evidence>
<dbReference type="GO" id="GO:0009425">
    <property type="term" value="C:bacterial-type flagellum basal body"/>
    <property type="evidence" value="ECO:0007669"/>
    <property type="project" value="UniProtKB-SubCell"/>
</dbReference>
<dbReference type="InterPro" id="IPR036429">
    <property type="entry name" value="SpoA-like_sf"/>
</dbReference>
<organism evidence="13 14">
    <name type="scientific">Candidatus Jidaibacter acanthamoebae</name>
    <dbReference type="NCBI Taxonomy" id="86105"/>
    <lineage>
        <taxon>Bacteria</taxon>
        <taxon>Pseudomonadati</taxon>
        <taxon>Pseudomonadota</taxon>
        <taxon>Alphaproteobacteria</taxon>
        <taxon>Rickettsiales</taxon>
        <taxon>Candidatus Midichloriaceae</taxon>
        <taxon>Candidatus Jidaibacter</taxon>
    </lineage>
</organism>
<evidence type="ECO:0000256" key="3">
    <source>
        <dbReference type="ARBA" id="ARBA00022475"/>
    </source>
</evidence>
<dbReference type="GO" id="GO:0005886">
    <property type="term" value="C:plasma membrane"/>
    <property type="evidence" value="ECO:0007669"/>
    <property type="project" value="UniProtKB-SubCell"/>
</dbReference>
<gene>
    <name evidence="13" type="ORF">NF27_BK00610</name>
</gene>
<keyword evidence="7 10" id="KW-0472">Membrane</keyword>
<dbReference type="GO" id="GO:0071978">
    <property type="term" value="P:bacterial-type flagellum-dependent swarming motility"/>
    <property type="evidence" value="ECO:0007669"/>
    <property type="project" value="TreeGrafter"/>
</dbReference>
<dbReference type="SUPFAM" id="SSF101801">
    <property type="entry name" value="Surface presentation of antigens (SPOA)"/>
    <property type="match status" value="1"/>
</dbReference>
<dbReference type="PANTHER" id="PTHR30034:SF3">
    <property type="entry name" value="FLAGELLAR MOTOR SWITCH PROTEIN FLIM"/>
    <property type="match status" value="1"/>
</dbReference>
<comment type="subcellular location">
    <subcellularLocation>
        <location evidence="10">Cell inner membrane</location>
        <topology evidence="10">Peripheral membrane protein</topology>
    </subcellularLocation>
    <subcellularLocation>
        <location evidence="10">Bacterial flagellum basal body</location>
    </subcellularLocation>
</comment>
<keyword evidence="3 10" id="KW-1003">Cell membrane</keyword>
<evidence type="ECO:0000256" key="7">
    <source>
        <dbReference type="ARBA" id="ARBA00023136"/>
    </source>
</evidence>
<evidence type="ECO:0000256" key="9">
    <source>
        <dbReference type="ARBA" id="ARBA00025044"/>
    </source>
</evidence>
<evidence type="ECO:0000256" key="4">
    <source>
        <dbReference type="ARBA" id="ARBA00022500"/>
    </source>
</evidence>
<dbReference type="Pfam" id="PF02154">
    <property type="entry name" value="FliM"/>
    <property type="match status" value="1"/>
</dbReference>
<dbReference type="CDD" id="cd17908">
    <property type="entry name" value="FliM"/>
    <property type="match status" value="1"/>
</dbReference>
<keyword evidence="6 10" id="KW-0283">Flagellar rotation</keyword>
<dbReference type="PIRSF" id="PIRSF002888">
    <property type="entry name" value="FliM"/>
    <property type="match status" value="1"/>
</dbReference>
<evidence type="ECO:0000256" key="8">
    <source>
        <dbReference type="ARBA" id="ARBA00023143"/>
    </source>
</evidence>
<sequence length="342" mass="38269">MAHDQSITQETEKNSSNKTWEQALNEKSQSLNREGVNQPASTSHKAKGVELLLDKILQTSIRLPMLEITFDRFVRINSTSLRNYTADNVDVEIESMKTERFGDCLSRIGAPSMFSVFKVIEWDNFCILAFDSTMIYAFVEVLFGGRKTPPSLKVEGRSFTSIENSVVKSITEIVLHDLSLAFNPVTSANFQLDRVETNPKFAMIVRPEDVAIVLNLKVTMDTRSGNIHIILPYTTIEPVKKILSKPYIGERGSKDPNWTRHFENEIGKATVTIKVSLDGMPAGLKNVAELKVGKTIMLDKMVGADWDIKLNETIISAGQPGKSGDKLAIQLNDSINLERYKK</sequence>
<dbReference type="InterPro" id="IPR001689">
    <property type="entry name" value="Flag_FliM"/>
</dbReference>
<dbReference type="PANTHER" id="PTHR30034">
    <property type="entry name" value="FLAGELLAR MOTOR SWITCH PROTEIN FLIM"/>
    <property type="match status" value="1"/>
</dbReference>
<evidence type="ECO:0000259" key="12">
    <source>
        <dbReference type="Pfam" id="PF01052"/>
    </source>
</evidence>
<dbReference type="GO" id="GO:0050918">
    <property type="term" value="P:positive chemotaxis"/>
    <property type="evidence" value="ECO:0007669"/>
    <property type="project" value="TreeGrafter"/>
</dbReference>
<dbReference type="OrthoDB" id="9806941at2"/>
<feature type="domain" description="Flagellar motor switch protein FliN-like C-terminal" evidence="12">
    <location>
        <begin position="265"/>
        <end position="335"/>
    </location>
</feature>
<evidence type="ECO:0000256" key="5">
    <source>
        <dbReference type="ARBA" id="ARBA00022519"/>
    </source>
</evidence>
<dbReference type="Gene3D" id="3.40.1550.10">
    <property type="entry name" value="CheC-like"/>
    <property type="match status" value="1"/>
</dbReference>
<dbReference type="EMBL" id="JSWE01000036">
    <property type="protein sequence ID" value="KIE06140.1"/>
    <property type="molecule type" value="Genomic_DNA"/>
</dbReference>
<dbReference type="RefSeq" id="WP_053332454.1">
    <property type="nucleotide sequence ID" value="NZ_JSWE01000036.1"/>
</dbReference>
<dbReference type="Proteomes" id="UP000031258">
    <property type="component" value="Unassembled WGS sequence"/>
</dbReference>
<keyword evidence="8 10" id="KW-0975">Bacterial flagellum</keyword>
<dbReference type="SUPFAM" id="SSF103039">
    <property type="entry name" value="CheC-like"/>
    <property type="match status" value="1"/>
</dbReference>
<evidence type="ECO:0000313" key="14">
    <source>
        <dbReference type="Proteomes" id="UP000031258"/>
    </source>
</evidence>
<proteinExistence type="inferred from homology"/>
<keyword evidence="14" id="KW-1185">Reference proteome</keyword>
<comment type="function">
    <text evidence="9 10">FliM is one of three proteins (FliG, FliN, FliM) that forms the rotor-mounted switch complex (C ring), located at the base of the basal body. This complex interacts with the CheY and CheZ chemotaxis proteins, in addition to contacting components of the motor that determine the direction of flagellar rotation.</text>
</comment>
<dbReference type="Pfam" id="PF01052">
    <property type="entry name" value="FliMN_C"/>
    <property type="match status" value="1"/>
</dbReference>
<keyword evidence="4 10" id="KW-0145">Chemotaxis</keyword>
<keyword evidence="5 10" id="KW-0997">Cell inner membrane</keyword>
<dbReference type="Gene3D" id="2.30.330.10">
    <property type="entry name" value="SpoA-like"/>
    <property type="match status" value="1"/>
</dbReference>
<comment type="caution">
    <text evidence="13">The sequence shown here is derived from an EMBL/GenBank/DDBJ whole genome shotgun (WGS) entry which is preliminary data.</text>
</comment>
<evidence type="ECO:0000256" key="11">
    <source>
        <dbReference type="SAM" id="MobiDB-lite"/>
    </source>
</evidence>
<dbReference type="GO" id="GO:0003774">
    <property type="term" value="F:cytoskeletal motor activity"/>
    <property type="evidence" value="ECO:0007669"/>
    <property type="project" value="InterPro"/>
</dbReference>
<name>A0A0C1R1H4_9RICK</name>
<evidence type="ECO:0000313" key="13">
    <source>
        <dbReference type="EMBL" id="KIE06140.1"/>
    </source>
</evidence>
<dbReference type="STRING" id="86105.NF27_BK00610"/>
<protein>
    <recommendedName>
        <fullName evidence="2 10">Flagellar motor switch protein FliM</fullName>
    </recommendedName>
</protein>
<dbReference type="InterPro" id="IPR001543">
    <property type="entry name" value="FliN-like_C"/>
</dbReference>
<evidence type="ECO:0000256" key="2">
    <source>
        <dbReference type="ARBA" id="ARBA00021898"/>
    </source>
</evidence>
<reference evidence="13 14" key="1">
    <citation type="submission" date="2014-11" db="EMBL/GenBank/DDBJ databases">
        <title>A Rickettsiales Symbiont of Amoebae With Ancient Features.</title>
        <authorList>
            <person name="Schulz F."/>
            <person name="Martijn J."/>
            <person name="Wascher F."/>
            <person name="Kostanjsek R."/>
            <person name="Ettema T.J."/>
            <person name="Horn M."/>
        </authorList>
    </citation>
    <scope>NUCLEOTIDE SEQUENCE [LARGE SCALE GENOMIC DNA]</scope>
    <source>
        <strain evidence="13 14">UWC36</strain>
    </source>
</reference>
<accession>A0A0C1R1H4</accession>
<dbReference type="AlphaFoldDB" id="A0A0C1R1H4"/>
<dbReference type="PRINTS" id="PR00955">
    <property type="entry name" value="FLGMOTORFLIM"/>
</dbReference>
<feature type="region of interest" description="Disordered" evidence="11">
    <location>
        <begin position="1"/>
        <end position="22"/>
    </location>
</feature>
<dbReference type="InterPro" id="IPR028976">
    <property type="entry name" value="CheC-like_sf"/>
</dbReference>